<protein>
    <submittedName>
        <fullName evidence="3">Transposase</fullName>
    </submittedName>
</protein>
<evidence type="ECO:0000313" key="4">
    <source>
        <dbReference type="Proteomes" id="UP000198951"/>
    </source>
</evidence>
<evidence type="ECO:0000256" key="1">
    <source>
        <dbReference type="ARBA" id="ARBA00009277"/>
    </source>
</evidence>
<reference evidence="4" key="1">
    <citation type="submission" date="2016-10" db="EMBL/GenBank/DDBJ databases">
        <authorList>
            <person name="Varghese N."/>
            <person name="Submissions S."/>
        </authorList>
    </citation>
    <scope>NUCLEOTIDE SEQUENCE [LARGE SCALE GENOMIC DNA]</scope>
    <source>
        <strain evidence="4">DSM 22376</strain>
    </source>
</reference>
<keyword evidence="4" id="KW-1185">Reference proteome</keyword>
<sequence>MAQSLLEIMELREIIKLRLLKFSNRRISQKLGIHRNTVNKYVQLLQVSGFDDQELLELEDSSLRDLFPSYDTIDTNRYEKLSKNFSFYASELKKTGCTKLRLWEDYILQSPDGYGSSQFNFHLNNWLDRKKGSGKIIHQYGDKMFVDYTGKKLTIVDKTTGLISEVEVFVSILPASQYVFVEASLSQKREDFISSINNALDFYGGVPKVVTPDNLKSAVTKASKYEPVLNKAFKDQGLHYGFCINPTRSYSPRDKSLVEGAVKLIYQHVFYDLSKQTFFSLIQLNNAIQELLEIFNLKEMKTYGASRFKLFNQYEKHCLSALPMEKYELKEFKVARVQKMGYIHLSADKNYYSVPFRYIGEKVEIQYNQDTVDVFHKHSRIATHQRSFKKGSYNTIENHLASSHQFYSQWKPDFFLQQANELGESVYQLVSQLFAQAAYPEITYKRALGIIHLKSKYSKDRIDNACQMALENQIISYSSVKNILENNMDLQQSADDLRQIPKHNNIRNNYY</sequence>
<dbReference type="NCBIfam" id="NF033546">
    <property type="entry name" value="transpos_IS21"/>
    <property type="match status" value="1"/>
</dbReference>
<dbReference type="InterPro" id="IPR001584">
    <property type="entry name" value="Integrase_cat-core"/>
</dbReference>
<dbReference type="PANTHER" id="PTHR35004">
    <property type="entry name" value="TRANSPOSASE RV3428C-RELATED"/>
    <property type="match status" value="1"/>
</dbReference>
<dbReference type="GO" id="GO:0003676">
    <property type="term" value="F:nucleic acid binding"/>
    <property type="evidence" value="ECO:0007669"/>
    <property type="project" value="InterPro"/>
</dbReference>
<dbReference type="Proteomes" id="UP000198951">
    <property type="component" value="Unassembled WGS sequence"/>
</dbReference>
<dbReference type="RefSeq" id="WP_091093117.1">
    <property type="nucleotide sequence ID" value="NZ_FNRD01000015.1"/>
</dbReference>
<dbReference type="Pfam" id="PF22483">
    <property type="entry name" value="Mu-transpos_C_2"/>
    <property type="match status" value="1"/>
</dbReference>
<evidence type="ECO:0000259" key="2">
    <source>
        <dbReference type="PROSITE" id="PS50994"/>
    </source>
</evidence>
<organism evidence="3 4">
    <name type="scientific">Flavobacterium gillisiae</name>
    <dbReference type="NCBI Taxonomy" id="150146"/>
    <lineage>
        <taxon>Bacteria</taxon>
        <taxon>Pseudomonadati</taxon>
        <taxon>Bacteroidota</taxon>
        <taxon>Flavobacteriia</taxon>
        <taxon>Flavobacteriales</taxon>
        <taxon>Flavobacteriaceae</taxon>
        <taxon>Flavobacterium</taxon>
    </lineage>
</organism>
<dbReference type="PANTHER" id="PTHR35004:SF8">
    <property type="entry name" value="TRANSPOSASE RV3428C-RELATED"/>
    <property type="match status" value="1"/>
</dbReference>
<dbReference type="InterPro" id="IPR054353">
    <property type="entry name" value="IstA-like_C"/>
</dbReference>
<gene>
    <name evidence="3" type="ORF">SAMN05443667_11518</name>
</gene>
<dbReference type="Gene3D" id="3.30.420.10">
    <property type="entry name" value="Ribonuclease H-like superfamily/Ribonuclease H"/>
    <property type="match status" value="1"/>
</dbReference>
<feature type="domain" description="Integrase catalytic" evidence="2">
    <location>
        <begin position="131"/>
        <end position="315"/>
    </location>
</feature>
<dbReference type="GO" id="GO:0015074">
    <property type="term" value="P:DNA integration"/>
    <property type="evidence" value="ECO:0007669"/>
    <property type="project" value="InterPro"/>
</dbReference>
<evidence type="ECO:0000313" key="3">
    <source>
        <dbReference type="EMBL" id="SEB00921.1"/>
    </source>
</evidence>
<dbReference type="PROSITE" id="PS50994">
    <property type="entry name" value="INTEGRASE"/>
    <property type="match status" value="1"/>
</dbReference>
<dbReference type="AlphaFoldDB" id="A0A1H4FUV4"/>
<comment type="similarity">
    <text evidence="1">Belongs to the transposase IS21/IS408/IS1162 family.</text>
</comment>
<name>A0A1H4FUV4_9FLAO</name>
<dbReference type="EMBL" id="FNRD01000015">
    <property type="protein sequence ID" value="SEB00921.1"/>
    <property type="molecule type" value="Genomic_DNA"/>
</dbReference>
<dbReference type="InterPro" id="IPR036397">
    <property type="entry name" value="RNaseH_sf"/>
</dbReference>
<dbReference type="STRING" id="150146.SAMN05443667_11518"/>
<dbReference type="OrthoDB" id="3193769at2"/>
<proteinExistence type="inferred from homology"/>
<accession>A0A1H4FUV4</accession>